<keyword evidence="1" id="KW-0732">Signal</keyword>
<gene>
    <name evidence="2" type="ORF">KD146_09985</name>
</gene>
<feature type="chain" id="PRO_5037351243" description="DUF4136 domain-containing protein" evidence="1">
    <location>
        <begin position="23"/>
        <end position="165"/>
    </location>
</feature>
<proteinExistence type="predicted"/>
<dbReference type="NCBIfam" id="NF047637">
    <property type="entry name" value="lipo_CC0125"/>
    <property type="match status" value="1"/>
</dbReference>
<comment type="caution">
    <text evidence="2">The sequence shown here is derived from an EMBL/GenBank/DDBJ whole genome shotgun (WGS) entry which is preliminary data.</text>
</comment>
<evidence type="ECO:0000256" key="1">
    <source>
        <dbReference type="SAM" id="SignalP"/>
    </source>
</evidence>
<dbReference type="PROSITE" id="PS51257">
    <property type="entry name" value="PROKAR_LIPOPROTEIN"/>
    <property type="match status" value="1"/>
</dbReference>
<dbReference type="RefSeq" id="WP_212658522.1">
    <property type="nucleotide sequence ID" value="NZ_JAGXTP010000001.1"/>
</dbReference>
<evidence type="ECO:0000313" key="3">
    <source>
        <dbReference type="Proteomes" id="UP000678281"/>
    </source>
</evidence>
<accession>A0A942I5K0</accession>
<dbReference type="EMBL" id="JAGXTP010000001">
    <property type="protein sequence ID" value="MBS3849021.1"/>
    <property type="molecule type" value="Genomic_DNA"/>
</dbReference>
<protein>
    <recommendedName>
        <fullName evidence="4">DUF4136 domain-containing protein</fullName>
    </recommendedName>
</protein>
<evidence type="ECO:0008006" key="4">
    <source>
        <dbReference type="Google" id="ProtNLM"/>
    </source>
</evidence>
<dbReference type="AlphaFoldDB" id="A0A942I5K0"/>
<evidence type="ECO:0000313" key="2">
    <source>
        <dbReference type="EMBL" id="MBS3849021.1"/>
    </source>
</evidence>
<dbReference type="Proteomes" id="UP000678281">
    <property type="component" value="Unassembled WGS sequence"/>
</dbReference>
<feature type="signal peptide" evidence="1">
    <location>
        <begin position="1"/>
        <end position="22"/>
    </location>
</feature>
<keyword evidence="3" id="KW-1185">Reference proteome</keyword>
<name>A0A942I5K0_9HYPH</name>
<organism evidence="2 3">
    <name type="scientific">Devosia litorisediminis</name>
    <dbReference type="NCBI Taxonomy" id="2829817"/>
    <lineage>
        <taxon>Bacteria</taxon>
        <taxon>Pseudomonadati</taxon>
        <taxon>Pseudomonadota</taxon>
        <taxon>Alphaproteobacteria</taxon>
        <taxon>Hyphomicrobiales</taxon>
        <taxon>Devosiaceae</taxon>
        <taxon>Devosia</taxon>
    </lineage>
</organism>
<sequence length="165" mass="17947">MYFPVSKAVAVFLVALATSACATTYGPMSGDGGYTDLRVSEFVHRINVRGNENTTREMVQNFALLRASELTLASGRDRFVILGEDIATSSAFKSSGGSAATSDGWFGGTSTKYEAPQIDTITKAGGTMVIEIVAKDDPRHASAYDAGLIDRQLRPELERNWWQWN</sequence>
<reference evidence="2" key="1">
    <citation type="submission" date="2021-04" db="EMBL/GenBank/DDBJ databases">
        <title>Devosia litorisediminis sp. nov., isolated from a sand dune.</title>
        <authorList>
            <person name="Park S."/>
            <person name="Yoon J.-H."/>
        </authorList>
    </citation>
    <scope>NUCLEOTIDE SEQUENCE</scope>
    <source>
        <strain evidence="2">BSSL-BM10</strain>
    </source>
</reference>